<proteinExistence type="predicted"/>
<dbReference type="InterPro" id="IPR052523">
    <property type="entry name" value="Trichothecene_AcTrans"/>
</dbReference>
<dbReference type="PANTHER" id="PTHR42791">
    <property type="entry name" value="GNAT FAMILY ACETYLTRANSFERASE"/>
    <property type="match status" value="1"/>
</dbReference>
<dbReference type="InterPro" id="IPR016181">
    <property type="entry name" value="Acyl_CoA_acyltransferase"/>
</dbReference>
<dbReference type="AlphaFoldDB" id="A0A6P1BFD0"/>
<dbReference type="Pfam" id="PF00583">
    <property type="entry name" value="Acetyltransf_1"/>
    <property type="match status" value="1"/>
</dbReference>
<gene>
    <name evidence="2" type="ORF">FNJ47_10965</name>
</gene>
<reference evidence="2 3" key="1">
    <citation type="journal article" date="2020" name="Arch. Microbiol.">
        <title>Bradyrhizobium uaiense sp. nov., a new highly efficient cowpea symbiont.</title>
        <authorList>
            <person name="Cabral Michel D."/>
            <person name="Azarias Guimaraes A."/>
            <person name="Martins da Costa E."/>
            <person name="Soares de Carvalho T."/>
            <person name="Balsanelli E."/>
            <person name="Willems A."/>
            <person name="Maltempi de Souza E."/>
            <person name="de Souza Moreira F.M."/>
        </authorList>
    </citation>
    <scope>NUCLEOTIDE SEQUENCE [LARGE SCALE GENOMIC DNA]</scope>
    <source>
        <strain evidence="2 3">UFLA 03-164</strain>
    </source>
</reference>
<dbReference type="RefSeq" id="WP_163153070.1">
    <property type="nucleotide sequence ID" value="NZ_VKHP01000032.1"/>
</dbReference>
<keyword evidence="2" id="KW-0808">Transferase</keyword>
<dbReference type="PANTHER" id="PTHR42791:SF1">
    <property type="entry name" value="N-ACETYLTRANSFERASE DOMAIN-CONTAINING PROTEIN"/>
    <property type="match status" value="1"/>
</dbReference>
<evidence type="ECO:0000259" key="1">
    <source>
        <dbReference type="Pfam" id="PF00583"/>
    </source>
</evidence>
<feature type="domain" description="N-acetyltransferase" evidence="1">
    <location>
        <begin position="139"/>
        <end position="200"/>
    </location>
</feature>
<organism evidence="2 3">
    <name type="scientific">Bradyrhizobium uaiense</name>
    <dbReference type="NCBI Taxonomy" id="2594946"/>
    <lineage>
        <taxon>Bacteria</taxon>
        <taxon>Pseudomonadati</taxon>
        <taxon>Pseudomonadota</taxon>
        <taxon>Alphaproteobacteria</taxon>
        <taxon>Hyphomicrobiales</taxon>
        <taxon>Nitrobacteraceae</taxon>
        <taxon>Bradyrhizobium</taxon>
    </lineage>
</organism>
<dbReference type="Proteomes" id="UP000468531">
    <property type="component" value="Unassembled WGS sequence"/>
</dbReference>
<dbReference type="EMBL" id="VKHP01000032">
    <property type="protein sequence ID" value="NEU96340.1"/>
    <property type="molecule type" value="Genomic_DNA"/>
</dbReference>
<dbReference type="Gene3D" id="3.40.630.30">
    <property type="match status" value="1"/>
</dbReference>
<sequence length="222" mass="25281">MVCGVIGGVTEAGRAALKKRVNMQSSRQKNGAIKIVAPEDRSRVIAILTTAFTMCPLLRWLYPEPERYLRHFGGFLDYYAGDPYTDRSGAYFERGDRGALLWLNDKAHRDDARMMRFLLGSVPEDRRTETERLFEELGKYHPKEPHWYFTMLGIDPVHQRSGWGGLLYQYGLAILDEAKGLAFSEATSARSARLYERLGWKIVGEVQLGSSPPVFPMLRYPS</sequence>
<protein>
    <submittedName>
        <fullName evidence="2">GNAT family N-acetyltransferase</fullName>
    </submittedName>
</protein>
<accession>A0A6P1BFD0</accession>
<keyword evidence="3" id="KW-1185">Reference proteome</keyword>
<dbReference type="SUPFAM" id="SSF55729">
    <property type="entry name" value="Acyl-CoA N-acyltransferases (Nat)"/>
    <property type="match status" value="1"/>
</dbReference>
<dbReference type="GO" id="GO:0016747">
    <property type="term" value="F:acyltransferase activity, transferring groups other than amino-acyl groups"/>
    <property type="evidence" value="ECO:0007669"/>
    <property type="project" value="InterPro"/>
</dbReference>
<evidence type="ECO:0000313" key="2">
    <source>
        <dbReference type="EMBL" id="NEU96340.1"/>
    </source>
</evidence>
<evidence type="ECO:0000313" key="3">
    <source>
        <dbReference type="Proteomes" id="UP000468531"/>
    </source>
</evidence>
<dbReference type="InterPro" id="IPR000182">
    <property type="entry name" value="GNAT_dom"/>
</dbReference>
<name>A0A6P1BFD0_9BRAD</name>
<comment type="caution">
    <text evidence="2">The sequence shown here is derived from an EMBL/GenBank/DDBJ whole genome shotgun (WGS) entry which is preliminary data.</text>
</comment>